<evidence type="ECO:0000256" key="1">
    <source>
        <dbReference type="ARBA" id="ARBA00023125"/>
    </source>
</evidence>
<dbReference type="InterPro" id="IPR001867">
    <property type="entry name" value="OmpR/PhoB-type_DNA-bd"/>
</dbReference>
<dbReference type="InterPro" id="IPR011990">
    <property type="entry name" value="TPR-like_helical_dom_sf"/>
</dbReference>
<evidence type="ECO:0000256" key="3">
    <source>
        <dbReference type="SAM" id="Phobius"/>
    </source>
</evidence>
<dbReference type="CDD" id="cd00383">
    <property type="entry name" value="trans_reg_C"/>
    <property type="match status" value="1"/>
</dbReference>
<keyword evidence="1 2" id="KW-0238">DNA-binding</keyword>
<dbReference type="SUPFAM" id="SSF46894">
    <property type="entry name" value="C-terminal effector domain of the bipartite response regulators"/>
    <property type="match status" value="1"/>
</dbReference>
<feature type="domain" description="OmpR/PhoB-type" evidence="4">
    <location>
        <begin position="1"/>
        <end position="103"/>
    </location>
</feature>
<proteinExistence type="predicted"/>
<dbReference type="SUPFAM" id="SSF48452">
    <property type="entry name" value="TPR-like"/>
    <property type="match status" value="1"/>
</dbReference>
<name>A0A7W7ZGQ3_9BACT</name>
<dbReference type="AlphaFoldDB" id="A0A7W7ZGQ3"/>
<evidence type="ECO:0000256" key="2">
    <source>
        <dbReference type="PROSITE-ProRule" id="PRU01091"/>
    </source>
</evidence>
<dbReference type="InterPro" id="IPR036388">
    <property type="entry name" value="WH-like_DNA-bd_sf"/>
</dbReference>
<feature type="transmembrane region" description="Helical" evidence="3">
    <location>
        <begin position="197"/>
        <end position="218"/>
    </location>
</feature>
<organism evidence="5 6">
    <name type="scientific">Granulicella aggregans</name>
    <dbReference type="NCBI Taxonomy" id="474949"/>
    <lineage>
        <taxon>Bacteria</taxon>
        <taxon>Pseudomonadati</taxon>
        <taxon>Acidobacteriota</taxon>
        <taxon>Terriglobia</taxon>
        <taxon>Terriglobales</taxon>
        <taxon>Acidobacteriaceae</taxon>
        <taxon>Granulicella</taxon>
    </lineage>
</organism>
<dbReference type="Pfam" id="PF00486">
    <property type="entry name" value="Trans_reg_C"/>
    <property type="match status" value="1"/>
</dbReference>
<dbReference type="PROSITE" id="PS51755">
    <property type="entry name" value="OMPR_PHOB"/>
    <property type="match status" value="1"/>
</dbReference>
<gene>
    <name evidence="5" type="ORF">HDF16_004283</name>
</gene>
<evidence type="ECO:0000313" key="5">
    <source>
        <dbReference type="EMBL" id="MBB5059557.1"/>
    </source>
</evidence>
<feature type="DNA-binding region" description="OmpR/PhoB-type" evidence="2">
    <location>
        <begin position="1"/>
        <end position="103"/>
    </location>
</feature>
<evidence type="ECO:0000313" key="6">
    <source>
        <dbReference type="Proteomes" id="UP000540989"/>
    </source>
</evidence>
<comment type="caution">
    <text evidence="5">The sequence shown here is derived from an EMBL/GenBank/DDBJ whole genome shotgun (WGS) entry which is preliminary data.</text>
</comment>
<keyword evidence="3" id="KW-0812">Transmembrane</keyword>
<evidence type="ECO:0000259" key="4">
    <source>
        <dbReference type="PROSITE" id="PS51755"/>
    </source>
</evidence>
<sequence>MRISKCAFSVFTFDAPAGVLKRNDRYLRVPPQTLVLLTALLERAGAVVTREELRAVLWPEGEFIDHEHAINRAVNYLRTVLRDDPKKPQFIETLPKRGYRFIAEVTHSPEKAEALPEATAVPVPVDALSSSESLIVEPMVPAISEQVIAPAANTASSYEEPLHSESLVYLEETFLHPAPRRTGWYQRVTSSVRRAPGVYSAVAGVAVLGCALVATYVATRPKPHPATTSLSMGIVPFEVHGSQAGQLEQSFRMDLTDTLSQLPSLQLRASHSLDHVKTDDASLRSTAQALHLDLLLLGDLTVENSRCVLKLELVRGMDAVHVTSFQYAGSVQELTAIRDKAQKDIYNGLQLTGSSVQASAGSTQNPEAYSFYLRGRELASRRTVATQNSALAQYLSATERDPGFARAYAGMASAYLNLGSMADPAENLREARSMAEKAERMNPRVAEAHAVLGFVAIRQDWNMALGETELRRAIELEPNEAVYHAWLAESLADEGRSDEALREVDLARADDPLWPQINAVDLFVSGATHQYARGVEAARRNVSLAPDSSFARDQLAWSLFDAGSYEQAIGVWRETALREKDSARVALEDRGLTALHKGGPAAYGEVRVSAIQDHLEAAATHPDDFVPEEWYAYVGDRDQAIAALQHTIDSHDPSAVDIAVNPMLENLHSDPRFLAMLSRVGLSLPSAPALASAKHTPTNP</sequence>
<dbReference type="RefSeq" id="WP_184221174.1">
    <property type="nucleotide sequence ID" value="NZ_JACHIP010000006.1"/>
</dbReference>
<accession>A0A7W7ZGQ3</accession>
<dbReference type="SMART" id="SM00862">
    <property type="entry name" value="Trans_reg_C"/>
    <property type="match status" value="1"/>
</dbReference>
<keyword evidence="3" id="KW-1133">Transmembrane helix</keyword>
<dbReference type="GO" id="GO:0003677">
    <property type="term" value="F:DNA binding"/>
    <property type="evidence" value="ECO:0007669"/>
    <property type="project" value="UniProtKB-UniRule"/>
</dbReference>
<dbReference type="Gene3D" id="1.10.10.10">
    <property type="entry name" value="Winged helix-like DNA-binding domain superfamily/Winged helix DNA-binding domain"/>
    <property type="match status" value="1"/>
</dbReference>
<dbReference type="GO" id="GO:0000160">
    <property type="term" value="P:phosphorelay signal transduction system"/>
    <property type="evidence" value="ECO:0007669"/>
    <property type="project" value="InterPro"/>
</dbReference>
<keyword evidence="3" id="KW-0472">Membrane</keyword>
<dbReference type="InterPro" id="IPR016032">
    <property type="entry name" value="Sig_transdc_resp-reg_C-effctor"/>
</dbReference>
<dbReference type="EMBL" id="JACHIP010000006">
    <property type="protein sequence ID" value="MBB5059557.1"/>
    <property type="molecule type" value="Genomic_DNA"/>
</dbReference>
<keyword evidence="6" id="KW-1185">Reference proteome</keyword>
<dbReference type="Gene3D" id="1.25.40.10">
    <property type="entry name" value="Tetratricopeptide repeat domain"/>
    <property type="match status" value="2"/>
</dbReference>
<dbReference type="GO" id="GO:0006355">
    <property type="term" value="P:regulation of DNA-templated transcription"/>
    <property type="evidence" value="ECO:0007669"/>
    <property type="project" value="InterPro"/>
</dbReference>
<dbReference type="Proteomes" id="UP000540989">
    <property type="component" value="Unassembled WGS sequence"/>
</dbReference>
<reference evidence="5 6" key="1">
    <citation type="submission" date="2020-08" db="EMBL/GenBank/DDBJ databases">
        <title>Genomic Encyclopedia of Type Strains, Phase IV (KMG-V): Genome sequencing to study the core and pangenomes of soil and plant-associated prokaryotes.</title>
        <authorList>
            <person name="Whitman W."/>
        </authorList>
    </citation>
    <scope>NUCLEOTIDE SEQUENCE [LARGE SCALE GENOMIC DNA]</scope>
    <source>
        <strain evidence="5 6">M8UP14</strain>
    </source>
</reference>
<protein>
    <submittedName>
        <fullName evidence="5">DNA-binding winged helix-turn-helix (WHTH) protein/TolB-like protein/Tfp pilus assembly protein PilF</fullName>
    </submittedName>
</protein>